<organism evidence="2 3">
    <name type="scientific">Lysobacter hankyongensis</name>
    <dbReference type="NCBI Taxonomy" id="1176535"/>
    <lineage>
        <taxon>Bacteria</taxon>
        <taxon>Pseudomonadati</taxon>
        <taxon>Pseudomonadota</taxon>
        <taxon>Gammaproteobacteria</taxon>
        <taxon>Lysobacterales</taxon>
        <taxon>Lysobacteraceae</taxon>
        <taxon>Lysobacter</taxon>
    </lineage>
</organism>
<dbReference type="InterPro" id="IPR029069">
    <property type="entry name" value="HotDog_dom_sf"/>
</dbReference>
<keyword evidence="3" id="KW-1185">Reference proteome</keyword>
<name>A0ABP9B5L4_9GAMM</name>
<dbReference type="InterPro" id="IPR054545">
    <property type="entry name" value="ApeI-like"/>
</dbReference>
<dbReference type="Gene3D" id="3.10.129.10">
    <property type="entry name" value="Hotdog Thioesterase"/>
    <property type="match status" value="1"/>
</dbReference>
<protein>
    <recommendedName>
        <fullName evidence="1">ApeI dehydratase-like domain-containing protein</fullName>
    </recommendedName>
</protein>
<gene>
    <name evidence="2" type="ORF">GCM10023307_13940</name>
</gene>
<evidence type="ECO:0000313" key="2">
    <source>
        <dbReference type="EMBL" id="GAA4789866.1"/>
    </source>
</evidence>
<feature type="domain" description="ApeI dehydratase-like" evidence="1">
    <location>
        <begin position="7"/>
        <end position="98"/>
    </location>
</feature>
<dbReference type="Pfam" id="PF22818">
    <property type="entry name" value="ApeI-like"/>
    <property type="match status" value="1"/>
</dbReference>
<evidence type="ECO:0000313" key="3">
    <source>
        <dbReference type="Proteomes" id="UP001499959"/>
    </source>
</evidence>
<dbReference type="EMBL" id="BAABJE010000005">
    <property type="protein sequence ID" value="GAA4789866.1"/>
    <property type="molecule type" value="Genomic_DNA"/>
</dbReference>
<accession>A0ABP9B5L4</accession>
<dbReference type="SUPFAM" id="SSF54637">
    <property type="entry name" value="Thioesterase/thiol ester dehydrase-isomerase"/>
    <property type="match status" value="1"/>
</dbReference>
<dbReference type="Proteomes" id="UP001499959">
    <property type="component" value="Unassembled WGS sequence"/>
</dbReference>
<proteinExistence type="predicted"/>
<dbReference type="RefSeq" id="WP_345302591.1">
    <property type="nucleotide sequence ID" value="NZ_BAABJE010000005.1"/>
</dbReference>
<evidence type="ECO:0000259" key="1">
    <source>
        <dbReference type="Pfam" id="PF22818"/>
    </source>
</evidence>
<sequence length="103" mass="10873">MPTSDAFTIAHDHPSLPGHFPGRPIVPGVVVLDRVIAAIEAAHGGIGALRLPQAKFLQPLLPGETARIDIEPIVVDATDVPSRWKFRVLRGDVAIASGEVQAA</sequence>
<reference evidence="3" key="1">
    <citation type="journal article" date="2019" name="Int. J. Syst. Evol. Microbiol.">
        <title>The Global Catalogue of Microorganisms (GCM) 10K type strain sequencing project: providing services to taxonomists for standard genome sequencing and annotation.</title>
        <authorList>
            <consortium name="The Broad Institute Genomics Platform"/>
            <consortium name="The Broad Institute Genome Sequencing Center for Infectious Disease"/>
            <person name="Wu L."/>
            <person name="Ma J."/>
        </authorList>
    </citation>
    <scope>NUCLEOTIDE SEQUENCE [LARGE SCALE GENOMIC DNA]</scope>
    <source>
        <strain evidence="3">JCM 18204</strain>
    </source>
</reference>
<comment type="caution">
    <text evidence="2">The sequence shown here is derived from an EMBL/GenBank/DDBJ whole genome shotgun (WGS) entry which is preliminary data.</text>
</comment>